<feature type="domain" description="Xylanolytic transcriptional activator regulatory" evidence="7">
    <location>
        <begin position="174"/>
        <end position="298"/>
    </location>
</feature>
<dbReference type="InterPro" id="IPR007219">
    <property type="entry name" value="XnlR_reg_dom"/>
</dbReference>
<dbReference type="GO" id="GO:0000976">
    <property type="term" value="F:transcription cis-regulatory region binding"/>
    <property type="evidence" value="ECO:0007669"/>
    <property type="project" value="TreeGrafter"/>
</dbReference>
<keyword evidence="2" id="KW-0805">Transcription regulation</keyword>
<dbReference type="GeneID" id="19985078"/>
<dbReference type="OrthoDB" id="3163292at2759"/>
<evidence type="ECO:0000256" key="3">
    <source>
        <dbReference type="ARBA" id="ARBA00023125"/>
    </source>
</evidence>
<dbReference type="AlphaFoldDB" id="V9D6L1"/>
<evidence type="ECO:0000256" key="1">
    <source>
        <dbReference type="ARBA" id="ARBA00004123"/>
    </source>
</evidence>
<dbReference type="GO" id="GO:0000981">
    <property type="term" value="F:DNA-binding transcription factor activity, RNA polymerase II-specific"/>
    <property type="evidence" value="ECO:0007669"/>
    <property type="project" value="TreeGrafter"/>
</dbReference>
<gene>
    <name evidence="8" type="ORF">G647_06585</name>
</gene>
<evidence type="ECO:0000256" key="2">
    <source>
        <dbReference type="ARBA" id="ARBA00023015"/>
    </source>
</evidence>
<protein>
    <recommendedName>
        <fullName evidence="7">Xylanolytic transcriptional activator regulatory domain-containing protein</fullName>
    </recommendedName>
</protein>
<reference evidence="8 9" key="1">
    <citation type="submission" date="2013-03" db="EMBL/GenBank/DDBJ databases">
        <title>The Genome Sequence of Cladophialophora carrionii CBS 160.54.</title>
        <authorList>
            <consortium name="The Broad Institute Genomics Platform"/>
            <person name="Cuomo C."/>
            <person name="de Hoog S."/>
            <person name="Gorbushina A."/>
            <person name="Walker B."/>
            <person name="Young S.K."/>
            <person name="Zeng Q."/>
            <person name="Gargeya S."/>
            <person name="Fitzgerald M."/>
            <person name="Haas B."/>
            <person name="Abouelleil A."/>
            <person name="Allen A.W."/>
            <person name="Alvarado L."/>
            <person name="Arachchi H.M."/>
            <person name="Berlin A.M."/>
            <person name="Chapman S.B."/>
            <person name="Gainer-Dewar J."/>
            <person name="Goldberg J."/>
            <person name="Griggs A."/>
            <person name="Gujja S."/>
            <person name="Hansen M."/>
            <person name="Howarth C."/>
            <person name="Imamovic A."/>
            <person name="Ireland A."/>
            <person name="Larimer J."/>
            <person name="McCowan C."/>
            <person name="Murphy C."/>
            <person name="Pearson M."/>
            <person name="Poon T.W."/>
            <person name="Priest M."/>
            <person name="Roberts A."/>
            <person name="Saif S."/>
            <person name="Shea T."/>
            <person name="Sisk P."/>
            <person name="Sykes S."/>
            <person name="Wortman J."/>
            <person name="Nusbaum C."/>
            <person name="Birren B."/>
        </authorList>
    </citation>
    <scope>NUCLEOTIDE SEQUENCE [LARGE SCALE GENOMIC DNA]</scope>
    <source>
        <strain evidence="8 9">CBS 160.54</strain>
    </source>
</reference>
<dbReference type="GO" id="GO:0005634">
    <property type="term" value="C:nucleus"/>
    <property type="evidence" value="ECO:0007669"/>
    <property type="project" value="UniProtKB-SubCell"/>
</dbReference>
<dbReference type="InterPro" id="IPR051089">
    <property type="entry name" value="prtT"/>
</dbReference>
<dbReference type="Pfam" id="PF04082">
    <property type="entry name" value="Fungal_trans"/>
    <property type="match status" value="1"/>
</dbReference>
<dbReference type="Proteomes" id="UP000030678">
    <property type="component" value="Unassembled WGS sequence"/>
</dbReference>
<dbReference type="RefSeq" id="XP_008729127.1">
    <property type="nucleotide sequence ID" value="XM_008730905.1"/>
</dbReference>
<evidence type="ECO:0000313" key="8">
    <source>
        <dbReference type="EMBL" id="ETI22510.1"/>
    </source>
</evidence>
<evidence type="ECO:0000256" key="4">
    <source>
        <dbReference type="ARBA" id="ARBA00023163"/>
    </source>
</evidence>
<dbReference type="CDD" id="cd12148">
    <property type="entry name" value="fungal_TF_MHR"/>
    <property type="match status" value="1"/>
</dbReference>
<name>V9D6L1_9EURO</name>
<keyword evidence="5" id="KW-0539">Nucleus</keyword>
<sequence length="639" mass="71140">MFARAVEDWDSNARLTTRSRGCGRGSKPSNPQGSKVTTADPWPTGRKSGEMEEEIARLKRQLSVYEGTVISDLTSASTTHPTASFHLESSVTQTEHAMNERSTHCFDPMDRMLTTTMPSGVSLDSPDQSSLPGTTTIPNGTIPDETPPRIVQASSARKIRDIELTKDEINDLFQIYFSHYHVFLPFLDPSVSPDRYYDQSALLFWSIVSVASRRYQANPTLLPRLARTLTDTLWKSLQALPHSLAVIQSLVLICTWPFPTSSSSTDPSYMLSGMGIQLGLSMGLHRPNSPEDFTKFRVNLDSTAMADRGRAWVASNVVAQSVSCGVGLPTPAHVRDWSLVTSSLEAPWLDENLRAHLRCASVCNRISQGLASNPSDHTGLLQARERLPVYTILNHEIVDLESSRSWTPGTTAVYLQIAKLHLQAFYLFDDASTFGYAERIVVLYSTASALLEHIQTLDNQKSDFLYHCPFFCYEAFLCASFIVLKVLKNDYFNAIVDARLGKKLINFSVSALRKMSVANNDLPGRLSDVLAYLWTHPDPSIAGGSGIDGLQLKVQSRMSMSIVYDSLWRWREQFRIEAERELPGELRSGNALPFAKGYSQLNGAGTPLAAQRTQNFDLAFDLADLNGIYSDDFEFDWFT</sequence>
<dbReference type="GO" id="GO:0008270">
    <property type="term" value="F:zinc ion binding"/>
    <property type="evidence" value="ECO:0007669"/>
    <property type="project" value="InterPro"/>
</dbReference>
<evidence type="ECO:0000256" key="5">
    <source>
        <dbReference type="ARBA" id="ARBA00023242"/>
    </source>
</evidence>
<keyword evidence="4" id="KW-0804">Transcription</keyword>
<accession>V9D6L1</accession>
<organism evidence="8 9">
    <name type="scientific">Cladophialophora carrionii CBS 160.54</name>
    <dbReference type="NCBI Taxonomy" id="1279043"/>
    <lineage>
        <taxon>Eukaryota</taxon>
        <taxon>Fungi</taxon>
        <taxon>Dikarya</taxon>
        <taxon>Ascomycota</taxon>
        <taxon>Pezizomycotina</taxon>
        <taxon>Eurotiomycetes</taxon>
        <taxon>Chaetothyriomycetidae</taxon>
        <taxon>Chaetothyriales</taxon>
        <taxon>Herpotrichiellaceae</taxon>
        <taxon>Cladophialophora</taxon>
    </lineage>
</organism>
<dbReference type="PANTHER" id="PTHR31845">
    <property type="entry name" value="FINGER DOMAIN PROTEIN, PUTATIVE-RELATED"/>
    <property type="match status" value="1"/>
</dbReference>
<dbReference type="GO" id="GO:0006351">
    <property type="term" value="P:DNA-templated transcription"/>
    <property type="evidence" value="ECO:0007669"/>
    <property type="project" value="InterPro"/>
</dbReference>
<feature type="compositionally biased region" description="Polar residues" evidence="6">
    <location>
        <begin position="27"/>
        <end position="37"/>
    </location>
</feature>
<evidence type="ECO:0000313" key="9">
    <source>
        <dbReference type="Proteomes" id="UP000030678"/>
    </source>
</evidence>
<keyword evidence="3" id="KW-0238">DNA-binding</keyword>
<evidence type="ECO:0000259" key="7">
    <source>
        <dbReference type="Pfam" id="PF04082"/>
    </source>
</evidence>
<dbReference type="PANTHER" id="PTHR31845:SF21">
    <property type="entry name" value="REGULATORY PROTEIN LEU3"/>
    <property type="match status" value="1"/>
</dbReference>
<dbReference type="VEuPathDB" id="FungiDB:G647_06585"/>
<dbReference type="EMBL" id="KB822706">
    <property type="protein sequence ID" value="ETI22510.1"/>
    <property type="molecule type" value="Genomic_DNA"/>
</dbReference>
<feature type="region of interest" description="Disordered" evidence="6">
    <location>
        <begin position="1"/>
        <end position="51"/>
    </location>
</feature>
<proteinExistence type="predicted"/>
<comment type="subcellular location">
    <subcellularLocation>
        <location evidence="1">Nucleus</location>
    </subcellularLocation>
</comment>
<dbReference type="HOGENOM" id="CLU_011455_4_1_1"/>
<evidence type="ECO:0000256" key="6">
    <source>
        <dbReference type="SAM" id="MobiDB-lite"/>
    </source>
</evidence>